<keyword evidence="3" id="KW-0547">Nucleotide-binding</keyword>
<dbReference type="NCBIfam" id="TIGR03168">
    <property type="entry name" value="1-PFK"/>
    <property type="match status" value="1"/>
</dbReference>
<keyword evidence="9" id="KW-1185">Reference proteome</keyword>
<gene>
    <name evidence="8" type="ORF">QBE54_08930</name>
</gene>
<keyword evidence="2 6" id="KW-0808">Transferase</keyword>
<dbReference type="InterPro" id="IPR011611">
    <property type="entry name" value="PfkB_dom"/>
</dbReference>
<evidence type="ECO:0000256" key="2">
    <source>
        <dbReference type="ARBA" id="ARBA00022679"/>
    </source>
</evidence>
<dbReference type="RefSeq" id="WP_369017851.1">
    <property type="nucleotide sequence ID" value="NZ_CP121689.1"/>
</dbReference>
<dbReference type="SUPFAM" id="SSF53613">
    <property type="entry name" value="Ribokinase-like"/>
    <property type="match status" value="1"/>
</dbReference>
<comment type="similarity">
    <text evidence="1">Belongs to the carbohydrate kinase PfkB family.</text>
</comment>
<dbReference type="PROSITE" id="PS00583">
    <property type="entry name" value="PFKB_KINASES_1"/>
    <property type="match status" value="1"/>
</dbReference>
<proteinExistence type="inferred from homology"/>
<dbReference type="Proteomes" id="UP001461341">
    <property type="component" value="Chromosome"/>
</dbReference>
<dbReference type="CDD" id="cd01164">
    <property type="entry name" value="FruK_PfkB_like"/>
    <property type="match status" value="1"/>
</dbReference>
<evidence type="ECO:0000256" key="5">
    <source>
        <dbReference type="ARBA" id="ARBA00022840"/>
    </source>
</evidence>
<keyword evidence="5" id="KW-0067">ATP-binding</keyword>
<dbReference type="EMBL" id="CP121689">
    <property type="protein sequence ID" value="WZL75701.1"/>
    <property type="molecule type" value="Genomic_DNA"/>
</dbReference>
<evidence type="ECO:0000313" key="9">
    <source>
        <dbReference type="Proteomes" id="UP001461341"/>
    </source>
</evidence>
<evidence type="ECO:0000259" key="7">
    <source>
        <dbReference type="Pfam" id="PF00294"/>
    </source>
</evidence>
<name>A0ABZ2YBR1_9BACT</name>
<dbReference type="InterPro" id="IPR017583">
    <property type="entry name" value="Tagatose/fructose_Pkinase"/>
</dbReference>
<dbReference type="PANTHER" id="PTHR46566">
    <property type="entry name" value="1-PHOSPHOFRUCTOKINASE-RELATED"/>
    <property type="match status" value="1"/>
</dbReference>
<dbReference type="PANTHER" id="PTHR46566:SF2">
    <property type="entry name" value="ATP-DEPENDENT 6-PHOSPHOFRUCTOKINASE ISOZYME 2"/>
    <property type="match status" value="1"/>
</dbReference>
<organism evidence="8 9">
    <name type="scientific">Thermatribacter velox</name>
    <dbReference type="NCBI Taxonomy" id="3039681"/>
    <lineage>
        <taxon>Bacteria</taxon>
        <taxon>Pseudomonadati</taxon>
        <taxon>Atribacterota</taxon>
        <taxon>Atribacteria</taxon>
        <taxon>Atribacterales</taxon>
        <taxon>Thermatribacteraceae</taxon>
        <taxon>Thermatribacter</taxon>
    </lineage>
</organism>
<keyword evidence="4" id="KW-0418">Kinase</keyword>
<dbReference type="Pfam" id="PF00294">
    <property type="entry name" value="PfkB"/>
    <property type="match status" value="1"/>
</dbReference>
<accession>A0ABZ2YBR1</accession>
<evidence type="ECO:0000256" key="1">
    <source>
        <dbReference type="ARBA" id="ARBA00010688"/>
    </source>
</evidence>
<dbReference type="InterPro" id="IPR002173">
    <property type="entry name" value="Carboh/pur_kinase_PfkB_CS"/>
</dbReference>
<sequence>MIYVLCANPAWDRMLFFEGQLLLNAVNRVQRVMEVAGGKGVNVARAIKTIGGTSELLLFLGGWQGERFASFLKQEGLAFCFFPVAGETRVTTVLHEEGSGRHTVINEPGPLVPLRSTLQVERYLEEKLCSGDYLVLSGSLPRGVQRSWYAKLLALAQRKSAYGVLDTSGVSLRSAFQNPPFMVKPNVEEATELLGWTIDSQEDKLKAVSELKKRGVEIVVLSDGSRGLTVAWGLKRFLVSVEGSRVGAYGIGSGDTLVGAMVFGLERRWPVERILRFATACGLANTLCPGAGYFDLHLARVLQEKVVVRELGEKG</sequence>
<reference evidence="8 9" key="1">
    <citation type="submission" date="2023-03" db="EMBL/GenBank/DDBJ databases">
        <title>Novel Species.</title>
        <authorList>
            <person name="Ma S."/>
        </authorList>
    </citation>
    <scope>NUCLEOTIDE SEQUENCE [LARGE SCALE GENOMIC DNA]</scope>
    <source>
        <strain evidence="8 9">B11</strain>
    </source>
</reference>
<evidence type="ECO:0000256" key="4">
    <source>
        <dbReference type="ARBA" id="ARBA00022777"/>
    </source>
</evidence>
<feature type="domain" description="Carbohydrate kinase PfkB" evidence="7">
    <location>
        <begin position="25"/>
        <end position="293"/>
    </location>
</feature>
<protein>
    <submittedName>
        <fullName evidence="8">1-phosphofructokinase family hexose kinase</fullName>
    </submittedName>
</protein>
<dbReference type="Gene3D" id="3.40.1190.20">
    <property type="match status" value="1"/>
</dbReference>
<dbReference type="PIRSF" id="PIRSF000535">
    <property type="entry name" value="1PFK/6PFK/LacC"/>
    <property type="match status" value="1"/>
</dbReference>
<dbReference type="InterPro" id="IPR029056">
    <property type="entry name" value="Ribokinase-like"/>
</dbReference>
<evidence type="ECO:0000313" key="8">
    <source>
        <dbReference type="EMBL" id="WZL75701.1"/>
    </source>
</evidence>
<evidence type="ECO:0000256" key="3">
    <source>
        <dbReference type="ARBA" id="ARBA00022741"/>
    </source>
</evidence>
<evidence type="ECO:0000256" key="6">
    <source>
        <dbReference type="PIRNR" id="PIRNR000535"/>
    </source>
</evidence>